<dbReference type="InterPro" id="IPR050266">
    <property type="entry name" value="AB_hydrolase_sf"/>
</dbReference>
<gene>
    <name evidence="2" type="ORF">METZ01_LOCUS13902</name>
</gene>
<dbReference type="SUPFAM" id="SSF53474">
    <property type="entry name" value="alpha/beta-Hydrolases"/>
    <property type="match status" value="1"/>
</dbReference>
<dbReference type="InterPro" id="IPR000073">
    <property type="entry name" value="AB_hydrolase_1"/>
</dbReference>
<dbReference type="Gene3D" id="3.40.50.1820">
    <property type="entry name" value="alpha/beta hydrolase"/>
    <property type="match status" value="1"/>
</dbReference>
<sequence length="283" mass="31354">MSEPLTRFVSSEDDVEVAVHDFGGRGHPTVFVHGTGLISRMWEPIIERLGPEFRAICVDLRAHGATINPENIDFFDHRMVADLSAVVDALALHGAWIVGHSMGGATSILTSLARPDAFSRAWVYEPVIFERTEERPSGAFDFVEATKRRRAVFSSRAEVLERYASRPPINELHQECLEIYVQHGFNDRSDGSVELACSPLLESRAYEQFLQQGWDRLPEVSIDVLVAYGGRGSDRPSTAARSIGNRMPFGVIEVFEQSDHLGCFGPLDDVASSIRSWFTGSGS</sequence>
<evidence type="ECO:0000313" key="2">
    <source>
        <dbReference type="EMBL" id="SUZ61048.1"/>
    </source>
</evidence>
<dbReference type="InterPro" id="IPR029058">
    <property type="entry name" value="AB_hydrolase_fold"/>
</dbReference>
<dbReference type="AlphaFoldDB" id="A0A381P4A7"/>
<name>A0A381P4A7_9ZZZZ</name>
<feature type="domain" description="AB hydrolase-1" evidence="1">
    <location>
        <begin position="30"/>
        <end position="271"/>
    </location>
</feature>
<evidence type="ECO:0000259" key="1">
    <source>
        <dbReference type="Pfam" id="PF12697"/>
    </source>
</evidence>
<proteinExistence type="predicted"/>
<reference evidence="2" key="1">
    <citation type="submission" date="2018-05" db="EMBL/GenBank/DDBJ databases">
        <authorList>
            <person name="Lanie J.A."/>
            <person name="Ng W.-L."/>
            <person name="Kazmierczak K.M."/>
            <person name="Andrzejewski T.M."/>
            <person name="Davidsen T.M."/>
            <person name="Wayne K.J."/>
            <person name="Tettelin H."/>
            <person name="Glass J.I."/>
            <person name="Rusch D."/>
            <person name="Podicherti R."/>
            <person name="Tsui H.-C.T."/>
            <person name="Winkler M.E."/>
        </authorList>
    </citation>
    <scope>NUCLEOTIDE SEQUENCE</scope>
</reference>
<dbReference type="EMBL" id="UINC01000777">
    <property type="protein sequence ID" value="SUZ61048.1"/>
    <property type="molecule type" value="Genomic_DNA"/>
</dbReference>
<dbReference type="Pfam" id="PF12697">
    <property type="entry name" value="Abhydrolase_6"/>
    <property type="match status" value="1"/>
</dbReference>
<accession>A0A381P4A7</accession>
<dbReference type="PANTHER" id="PTHR43798">
    <property type="entry name" value="MONOACYLGLYCEROL LIPASE"/>
    <property type="match status" value="1"/>
</dbReference>
<organism evidence="2">
    <name type="scientific">marine metagenome</name>
    <dbReference type="NCBI Taxonomy" id="408172"/>
    <lineage>
        <taxon>unclassified sequences</taxon>
        <taxon>metagenomes</taxon>
        <taxon>ecological metagenomes</taxon>
    </lineage>
</organism>
<protein>
    <recommendedName>
        <fullName evidence="1">AB hydrolase-1 domain-containing protein</fullName>
    </recommendedName>
</protein>